<dbReference type="RefSeq" id="XP_016491334.1">
    <property type="nucleotide sequence ID" value="XM_016635848.1"/>
</dbReference>
<dbReference type="InterPro" id="IPR004242">
    <property type="entry name" value="Transposase_21"/>
</dbReference>
<organism evidence="4">
    <name type="scientific">Nicotiana tabacum</name>
    <name type="common">Common tobacco</name>
    <dbReference type="NCBI Taxonomy" id="4097"/>
    <lineage>
        <taxon>Eukaryota</taxon>
        <taxon>Viridiplantae</taxon>
        <taxon>Streptophyta</taxon>
        <taxon>Embryophyta</taxon>
        <taxon>Tracheophyta</taxon>
        <taxon>Spermatophyta</taxon>
        <taxon>Magnoliopsida</taxon>
        <taxon>eudicotyledons</taxon>
        <taxon>Gunneridae</taxon>
        <taxon>Pentapetalae</taxon>
        <taxon>asterids</taxon>
        <taxon>lamiids</taxon>
        <taxon>Solanales</taxon>
        <taxon>Solanaceae</taxon>
        <taxon>Nicotianoideae</taxon>
        <taxon>Nicotianeae</taxon>
        <taxon>Nicotiana</taxon>
    </lineage>
</organism>
<gene>
    <name evidence="2 3 4 5" type="primary">LOC107811016</name>
</gene>
<feature type="domain" description="Transposase-associated" evidence="1">
    <location>
        <begin position="6"/>
        <end position="85"/>
    </location>
</feature>
<sequence>MDNLERDWMYKRLDGQGGINSSFITGVNKFLQFACSQRNRMSGDNVRCPCKKCHNIKYMDVETVKLHLYQYGFVENYFLWKYQGEKNVTGEMSSSGDLHGGAQPESGYEYPYRQMVLNAVGPNFGHGLSWQSYNNTEPESSYSYKPSMAAEPNPSMEEEPNLECQRFYDLLQAADAKLYPGSSLSQLALVFRMLNIKMENTLSQRGYNQMMQLLKEALPEDNTVLDNYYETKKLVRSLGLPVEKIHCCNSGCMLYWGEDEDLPSCKFCGHQRYKRRVGSRKRKLIPYKKMYYFPLIPRLRRLYASHATTADMRWHHEHIQEEGVMRHPSDSKAWKNFNETHPFFAAEPRNVRLGLCTDGFQLFGHQVRKYSSWPVIVTPYNLPPGMCMKEADMFLTVIVPGPNNPKQKIDVYLQPLIKELTLLWEDGCRSI</sequence>
<dbReference type="RefSeq" id="XP_016491335.1">
    <property type="nucleotide sequence ID" value="XM_016635849.1"/>
</dbReference>
<dbReference type="PANTHER" id="PTHR10775">
    <property type="entry name" value="OS08G0208400 PROTEIN"/>
    <property type="match status" value="1"/>
</dbReference>
<evidence type="ECO:0000313" key="5">
    <source>
        <dbReference type="RefSeq" id="XP_016491337.1"/>
    </source>
</evidence>
<dbReference type="InterPro" id="IPR029480">
    <property type="entry name" value="Transpos_assoc"/>
</dbReference>
<dbReference type="OMA" id="KNTYEAN"/>
<proteinExistence type="predicted"/>
<name>A0A1S4BR41_TOBAC</name>
<evidence type="ECO:0000259" key="1">
    <source>
        <dbReference type="Pfam" id="PF13963"/>
    </source>
</evidence>
<evidence type="ECO:0000313" key="2">
    <source>
        <dbReference type="RefSeq" id="XP_016491334.1"/>
    </source>
</evidence>
<dbReference type="PaxDb" id="4097-A0A1S4BR41"/>
<reference evidence="2 3" key="1">
    <citation type="submission" date="2025-04" db="UniProtKB">
        <authorList>
            <consortium name="RefSeq"/>
        </authorList>
    </citation>
    <scope>IDENTIFICATION</scope>
</reference>
<protein>
    <recommendedName>
        <fullName evidence="1">Transposase-associated domain-containing protein</fullName>
    </recommendedName>
</protein>
<accession>A0A1S4BR41</accession>
<dbReference type="RefSeq" id="XP_016491337.1">
    <property type="nucleotide sequence ID" value="XM_016635851.1"/>
</dbReference>
<dbReference type="Pfam" id="PF13963">
    <property type="entry name" value="Transpos_assoc"/>
    <property type="match status" value="1"/>
</dbReference>
<dbReference type="OrthoDB" id="1259016at2759"/>
<dbReference type="AlphaFoldDB" id="A0A1S4BR41"/>
<evidence type="ECO:0000313" key="3">
    <source>
        <dbReference type="RefSeq" id="XP_016491335.1"/>
    </source>
</evidence>
<dbReference type="Pfam" id="PF02992">
    <property type="entry name" value="Transposase_21"/>
    <property type="match status" value="1"/>
</dbReference>
<dbReference type="STRING" id="4097.A0A1S4BR41"/>
<dbReference type="RefSeq" id="XP_016491336.1">
    <property type="nucleotide sequence ID" value="XM_016635850.1"/>
</dbReference>
<dbReference type="PANTHER" id="PTHR10775:SF187">
    <property type="entry name" value="TRANSPOSASE-ASSOCIATED DOMAIN-CONTAINING PROTEIN"/>
    <property type="match status" value="1"/>
</dbReference>
<dbReference type="KEGG" id="nta:107811016"/>
<evidence type="ECO:0000313" key="4">
    <source>
        <dbReference type="RefSeq" id="XP_016491336.1"/>
    </source>
</evidence>